<accession>A0A8H3IYK4</accession>
<evidence type="ECO:0000256" key="17">
    <source>
        <dbReference type="ARBA" id="ARBA00052025"/>
    </source>
</evidence>
<comment type="catalytic activity">
    <reaction evidence="16">
        <text>a (3R)-3-hydroxyacyl-CoA = a (2E)-enoyl-CoA + H2O</text>
        <dbReference type="Rhea" id="RHEA:26526"/>
        <dbReference type="ChEBI" id="CHEBI:15377"/>
        <dbReference type="ChEBI" id="CHEBI:57319"/>
        <dbReference type="ChEBI" id="CHEBI:58856"/>
        <dbReference type="EC" id="4.2.1.119"/>
    </reaction>
</comment>
<evidence type="ECO:0000256" key="1">
    <source>
        <dbReference type="ARBA" id="ARBA00004275"/>
    </source>
</evidence>
<dbReference type="PRINTS" id="PR00080">
    <property type="entry name" value="SDRFAMILY"/>
</dbReference>
<comment type="function">
    <text evidence="18">Second trifunctional enzyme acting on the beta-oxidation pathway for fatty acids, possessing hydratase-dehydrogenase-epimerase activities. Converts trans-2-enoyl-CoA via D-3-hydroxyacyl-CoA to 3-ketoacyl-CoA.</text>
</comment>
<evidence type="ECO:0000256" key="11">
    <source>
        <dbReference type="ARBA" id="ARBA00023098"/>
    </source>
</evidence>
<dbReference type="OrthoDB" id="3592703at2759"/>
<dbReference type="Proteomes" id="UP000664169">
    <property type="component" value="Unassembled WGS sequence"/>
</dbReference>
<evidence type="ECO:0000256" key="9">
    <source>
        <dbReference type="ARBA" id="ARBA00022857"/>
    </source>
</evidence>
<feature type="region of interest" description="Disordered" evidence="21">
    <location>
        <begin position="967"/>
        <end position="993"/>
    </location>
</feature>
<organism evidence="24 25">
    <name type="scientific">Gomphillus americanus</name>
    <dbReference type="NCBI Taxonomy" id="1940652"/>
    <lineage>
        <taxon>Eukaryota</taxon>
        <taxon>Fungi</taxon>
        <taxon>Dikarya</taxon>
        <taxon>Ascomycota</taxon>
        <taxon>Pezizomycotina</taxon>
        <taxon>Lecanoromycetes</taxon>
        <taxon>OSLEUM clade</taxon>
        <taxon>Ostropomycetidae</taxon>
        <taxon>Ostropales</taxon>
        <taxon>Graphidaceae</taxon>
        <taxon>Gomphilloideae</taxon>
        <taxon>Gomphillus</taxon>
    </lineage>
</organism>
<dbReference type="SUPFAM" id="SSF54637">
    <property type="entry name" value="Thioesterase/thiol ester dehydrase-isomerase"/>
    <property type="match status" value="2"/>
</dbReference>
<evidence type="ECO:0000256" key="14">
    <source>
        <dbReference type="ARBA" id="ARBA00023239"/>
    </source>
</evidence>
<dbReference type="CDD" id="cd05353">
    <property type="entry name" value="hydroxyacyl-CoA-like_DH_SDR_c-like"/>
    <property type="match status" value="2"/>
</dbReference>
<dbReference type="InterPro" id="IPR051687">
    <property type="entry name" value="Peroxisomal_Beta-Oxidation"/>
</dbReference>
<evidence type="ECO:0000256" key="22">
    <source>
        <dbReference type="SAM" id="SignalP"/>
    </source>
</evidence>
<evidence type="ECO:0000256" key="2">
    <source>
        <dbReference type="ARBA" id="ARBA00005005"/>
    </source>
</evidence>
<evidence type="ECO:0000256" key="13">
    <source>
        <dbReference type="ARBA" id="ARBA00023235"/>
    </source>
</evidence>
<dbReference type="EC" id="1.1.1.n12" evidence="5"/>
<dbReference type="FunFam" id="3.40.50.720:FF:000410">
    <property type="entry name" value="Peroxisomal multifunctional beta-oxidation protein"/>
    <property type="match status" value="1"/>
</dbReference>
<keyword evidence="13" id="KW-0413">Isomerase</keyword>
<dbReference type="GO" id="GO:0018812">
    <property type="term" value="F:3-hydroxyacyl-CoA dehydratase activity"/>
    <property type="evidence" value="ECO:0007669"/>
    <property type="project" value="UniProtKB-EC"/>
</dbReference>
<dbReference type="PRINTS" id="PR00081">
    <property type="entry name" value="GDHRDH"/>
</dbReference>
<dbReference type="InterPro" id="IPR057326">
    <property type="entry name" value="KR_dom"/>
</dbReference>
<dbReference type="Pfam" id="PF12417">
    <property type="entry name" value="DUF3669"/>
    <property type="match status" value="1"/>
</dbReference>
<feature type="chain" id="PRO_5034369036" description="Peroxisomal hydratase-dehydrogenase-epimerase" evidence="22">
    <location>
        <begin position="17"/>
        <end position="1110"/>
    </location>
</feature>
<feature type="domain" description="Ketoreductase" evidence="23">
    <location>
        <begin position="522"/>
        <end position="696"/>
    </location>
</feature>
<dbReference type="InterPro" id="IPR054357">
    <property type="entry name" value="MFE-2_N"/>
</dbReference>
<dbReference type="InterPro" id="IPR020904">
    <property type="entry name" value="Sc_DH/Rdtase_CS"/>
</dbReference>
<evidence type="ECO:0000256" key="10">
    <source>
        <dbReference type="ARBA" id="ARBA00023002"/>
    </source>
</evidence>
<keyword evidence="14" id="KW-0456">Lyase</keyword>
<evidence type="ECO:0000256" key="5">
    <source>
        <dbReference type="ARBA" id="ARBA00012456"/>
    </source>
</evidence>
<protein>
    <recommendedName>
        <fullName evidence="19">Peroxisomal hydratase-dehydrogenase-epimerase</fullName>
        <ecNumber evidence="5">1.1.1.n12</ecNumber>
        <ecNumber evidence="6">4.2.1.119</ecNumber>
    </recommendedName>
    <alternativeName>
        <fullName evidence="20">Multifunctional beta-oxidation protein</fullName>
    </alternativeName>
</protein>
<comment type="similarity">
    <text evidence="3">Belongs to the short-chain dehydrogenases/reductases (SDR) family.</text>
</comment>
<dbReference type="InterPro" id="IPR036291">
    <property type="entry name" value="NAD(P)-bd_dom_sf"/>
</dbReference>
<dbReference type="FunFam" id="3.10.129.10:FF:000013">
    <property type="entry name" value="Peroxisomal multifunctional enzyme type 2"/>
    <property type="match status" value="1"/>
</dbReference>
<evidence type="ECO:0000256" key="21">
    <source>
        <dbReference type="SAM" id="MobiDB-lite"/>
    </source>
</evidence>
<dbReference type="CDD" id="cd03448">
    <property type="entry name" value="HDE_HSD"/>
    <property type="match status" value="1"/>
</dbReference>
<evidence type="ECO:0000313" key="24">
    <source>
        <dbReference type="EMBL" id="CAF9932844.1"/>
    </source>
</evidence>
<dbReference type="InterPro" id="IPR029069">
    <property type="entry name" value="HotDog_dom_sf"/>
</dbReference>
<dbReference type="FunFam" id="3.40.50.720:FF:000185">
    <property type="entry name" value="peroxisomal multifunctional enzyme type 2"/>
    <property type="match status" value="1"/>
</dbReference>
<keyword evidence="10" id="KW-0560">Oxidoreductase</keyword>
<keyword evidence="12" id="KW-0576">Peroxisome</keyword>
<gene>
    <name evidence="24" type="primary">FOX2</name>
    <name evidence="24" type="ORF">GOMPHAMPRED_006680</name>
</gene>
<dbReference type="Gene3D" id="3.40.50.720">
    <property type="entry name" value="NAD(P)-binding Rossmann-like Domain"/>
    <property type="match status" value="2"/>
</dbReference>
<keyword evidence="11" id="KW-0443">Lipid metabolism</keyword>
<dbReference type="UniPathway" id="UPA00659"/>
<dbReference type="AlphaFoldDB" id="A0A8H3IYK4"/>
<evidence type="ECO:0000256" key="6">
    <source>
        <dbReference type="ARBA" id="ARBA00013156"/>
    </source>
</evidence>
<comment type="subunit">
    <text evidence="4">Monomer.</text>
</comment>
<proteinExistence type="inferred from homology"/>
<sequence>MAQALALLHWVVGIDADDVEWVLAPPRKEDGKWSNCNALGKHRLWIIDFDRCQNISMDEEGVGMAVGSFWRNDPYYPRPGEGNSTQQSLWNEFKDSFLKTSDKVLKKENSDLAVSWVKAVEAEATRRQHAEHSINNNLGAIKAIDGIARFYYKVKPQAVVRIERSAIATGIASSFEDQSVDVKEVKQTLGSVNEKFSKTDENLRRLYIMSELRYDGQTVVVTGAGGGLGKAYATFYGSRGANVVVNDLGGSFKGEGKSTKAADVVVEEIKAAGGKAVANYDSVEDGEKIIETAIKAFGRIDILINNAGILRDISFKNMTDADWDLIYKVHVKGPYKCARAAWPYFRKQKYGRVINTASAAGLFGSFGQTNYSAAKLSQVGFTETLAKEGFKYNILCNVIAPIAASRMTETVMPPEVLELLKPDFVVPLVGVLTHSSNKHETGSIFEVGGGHIAKIRWQRAKGGLLKTGPSMTPGAVLKIWDNVKDYSKPSYPEGPADFMGLLEEAQKLPDNQPGEKVDFTGKVALITGAGAGIGRAYALAFAKLGASVVVNDLVNPDDVVQEIQKMGGKAAPSKASAEDGDAVVKAAIDAFGRVDILVNNAGILRDKAFANMDDSLWDPVLAVHLRGTYKVTKAAWPYMLKQKYGRILNTTSTSGIYGNFGQANYSAAKLGILGFSRALAREGAKYNIFVNTIAPNAGTNMTRTIMPEEMVQAFKPDYIAPLVLALCSDKCPDPTGGLYEVGSGWQGQTRWQRSGGVGFPTNKKLSPEDVAKQWQKIVDFDDGRADNPADAADGLKSIMANAEKQKSGGAKPKSGKVNQEILDNIEAAKKAKSEGSEYVYDDKDVILYNLGLGAKRTDLPFVFENNDNFQVLPTFGVIPQFGAAPSYNIGDLMPNFNPMLLLHGEQYLEIRKFPIPTSGKLITYPKLVEVVDKGNAAILISSTTTKDAATGEDIFYNESSAFVRKSGGFGGPSKGTDRGRATATYTPPKRQPDNIIEEKTSEDQAALYRLSGDRNPLHIDPDFSSAGGFKDPILHGLCFFGISGKHIYQTYGEFKNIKVRFAGVVIPGQTLRTELWKEGNMVIFQTIVKETGKLCIAGGGAELNGKKAKL</sequence>
<evidence type="ECO:0000256" key="16">
    <source>
        <dbReference type="ARBA" id="ARBA00029334"/>
    </source>
</evidence>
<dbReference type="GO" id="GO:0006635">
    <property type="term" value="P:fatty acid beta-oxidation"/>
    <property type="evidence" value="ECO:0007669"/>
    <property type="project" value="UniProtKB-UniPathway"/>
</dbReference>
<evidence type="ECO:0000256" key="4">
    <source>
        <dbReference type="ARBA" id="ARBA00011245"/>
    </source>
</evidence>
<evidence type="ECO:0000256" key="20">
    <source>
        <dbReference type="ARBA" id="ARBA00081853"/>
    </source>
</evidence>
<dbReference type="GO" id="GO:0016853">
    <property type="term" value="F:isomerase activity"/>
    <property type="evidence" value="ECO:0007669"/>
    <property type="project" value="UniProtKB-KW"/>
</dbReference>
<dbReference type="InterPro" id="IPR022137">
    <property type="entry name" value="Znf_prot_DUF3669"/>
</dbReference>
<dbReference type="Pfam" id="PF01575">
    <property type="entry name" value="MaoC_dehydratas"/>
    <property type="match status" value="1"/>
</dbReference>
<dbReference type="SMART" id="SM00822">
    <property type="entry name" value="PKS_KR"/>
    <property type="match status" value="1"/>
</dbReference>
<dbReference type="PANTHER" id="PTHR45024:SF2">
    <property type="entry name" value="SCP2 DOMAIN-CONTAINING PROTEIN"/>
    <property type="match status" value="1"/>
</dbReference>
<feature type="signal peptide" evidence="22">
    <location>
        <begin position="1"/>
        <end position="16"/>
    </location>
</feature>
<dbReference type="PANTHER" id="PTHR45024">
    <property type="entry name" value="DEHYDROGENASES, SHORT CHAIN"/>
    <property type="match status" value="1"/>
</dbReference>
<evidence type="ECO:0000256" key="15">
    <source>
        <dbReference type="ARBA" id="ARBA00023268"/>
    </source>
</evidence>
<evidence type="ECO:0000256" key="12">
    <source>
        <dbReference type="ARBA" id="ARBA00023140"/>
    </source>
</evidence>
<keyword evidence="9" id="KW-0521">NADP</keyword>
<evidence type="ECO:0000259" key="23">
    <source>
        <dbReference type="SMART" id="SM00822"/>
    </source>
</evidence>
<dbReference type="Pfam" id="PF00106">
    <property type="entry name" value="adh_short"/>
    <property type="match status" value="2"/>
</dbReference>
<evidence type="ECO:0000313" key="25">
    <source>
        <dbReference type="Proteomes" id="UP000664169"/>
    </source>
</evidence>
<dbReference type="GO" id="GO:0005777">
    <property type="term" value="C:peroxisome"/>
    <property type="evidence" value="ECO:0007669"/>
    <property type="project" value="UniProtKB-SubCell"/>
</dbReference>
<dbReference type="EC" id="4.2.1.119" evidence="6"/>
<dbReference type="PROSITE" id="PS00061">
    <property type="entry name" value="ADH_SHORT"/>
    <property type="match status" value="1"/>
</dbReference>
<dbReference type="SUPFAM" id="SSF51735">
    <property type="entry name" value="NAD(P)-binding Rossmann-fold domains"/>
    <property type="match status" value="2"/>
</dbReference>
<keyword evidence="22" id="KW-0732">Signal</keyword>
<comment type="subcellular location">
    <subcellularLocation>
        <location evidence="1">Peroxisome</location>
    </subcellularLocation>
</comment>
<evidence type="ECO:0000256" key="19">
    <source>
        <dbReference type="ARBA" id="ARBA00073871"/>
    </source>
</evidence>
<dbReference type="InterPro" id="IPR002347">
    <property type="entry name" value="SDR_fam"/>
</dbReference>
<dbReference type="InterPro" id="IPR002539">
    <property type="entry name" value="MaoC-like_dom"/>
</dbReference>
<reference evidence="24" key="1">
    <citation type="submission" date="2021-03" db="EMBL/GenBank/DDBJ databases">
        <authorList>
            <person name="Tagirdzhanova G."/>
        </authorList>
    </citation>
    <scope>NUCLEOTIDE SEQUENCE</scope>
</reference>
<dbReference type="Pfam" id="PF22622">
    <property type="entry name" value="MFE-2_hydrat-2_N"/>
    <property type="match status" value="1"/>
</dbReference>
<evidence type="ECO:0000256" key="3">
    <source>
        <dbReference type="ARBA" id="ARBA00006484"/>
    </source>
</evidence>
<keyword evidence="25" id="KW-1185">Reference proteome</keyword>
<comment type="catalytic activity">
    <reaction evidence="17">
        <text>a (3R)-3-hydroxyacyl-CoA + NAD(+) = a 3-oxoacyl-CoA + NADH + H(+)</text>
        <dbReference type="Rhea" id="RHEA:32711"/>
        <dbReference type="ChEBI" id="CHEBI:15378"/>
        <dbReference type="ChEBI" id="CHEBI:57319"/>
        <dbReference type="ChEBI" id="CHEBI:57540"/>
        <dbReference type="ChEBI" id="CHEBI:57945"/>
        <dbReference type="ChEBI" id="CHEBI:90726"/>
        <dbReference type="EC" id="1.1.1.n12"/>
    </reaction>
</comment>
<dbReference type="EMBL" id="CAJPDQ010000048">
    <property type="protein sequence ID" value="CAF9932844.1"/>
    <property type="molecule type" value="Genomic_DNA"/>
</dbReference>
<comment type="caution">
    <text evidence="24">The sequence shown here is derived from an EMBL/GenBank/DDBJ whole genome shotgun (WGS) entry which is preliminary data.</text>
</comment>
<keyword evidence="7" id="KW-0677">Repeat</keyword>
<evidence type="ECO:0000256" key="7">
    <source>
        <dbReference type="ARBA" id="ARBA00022737"/>
    </source>
</evidence>
<evidence type="ECO:0000256" key="8">
    <source>
        <dbReference type="ARBA" id="ARBA00022832"/>
    </source>
</evidence>
<keyword evidence="8" id="KW-0276">Fatty acid metabolism</keyword>
<evidence type="ECO:0000256" key="18">
    <source>
        <dbReference type="ARBA" id="ARBA00055743"/>
    </source>
</evidence>
<dbReference type="Gene3D" id="3.10.129.10">
    <property type="entry name" value="Hotdog Thioesterase"/>
    <property type="match status" value="2"/>
</dbReference>
<dbReference type="GO" id="GO:0016491">
    <property type="term" value="F:oxidoreductase activity"/>
    <property type="evidence" value="ECO:0007669"/>
    <property type="project" value="UniProtKB-KW"/>
</dbReference>
<name>A0A8H3IYK4_9LECA</name>
<keyword evidence="15" id="KW-0511">Multifunctional enzyme</keyword>
<comment type="pathway">
    <text evidence="2">Lipid metabolism; fatty acid beta-oxidation.</text>
</comment>